<evidence type="ECO:0000313" key="1">
    <source>
        <dbReference type="EMBL" id="POM76890.1"/>
    </source>
</evidence>
<dbReference type="AlphaFoldDB" id="A0A2P4YGF0"/>
<evidence type="ECO:0000313" key="2">
    <source>
        <dbReference type="Proteomes" id="UP000237271"/>
    </source>
</evidence>
<proteinExistence type="predicted"/>
<gene>
    <name evidence="1" type="ORF">PHPALM_5823</name>
</gene>
<keyword evidence="2" id="KW-1185">Reference proteome</keyword>
<name>A0A2P4YGF0_9STRA</name>
<dbReference type="Proteomes" id="UP000237271">
    <property type="component" value="Unassembled WGS sequence"/>
</dbReference>
<reference evidence="1 2" key="1">
    <citation type="journal article" date="2017" name="Genome Biol. Evol.">
        <title>Phytophthora megakarya and P. palmivora, closely related causal agents of cacao black pod rot, underwent increases in genome sizes and gene numbers by different mechanisms.</title>
        <authorList>
            <person name="Ali S.S."/>
            <person name="Shao J."/>
            <person name="Lary D.J."/>
            <person name="Kronmiller B."/>
            <person name="Shen D."/>
            <person name="Strem M.D."/>
            <person name="Amoako-Attah I."/>
            <person name="Akrofi A.Y."/>
            <person name="Begoude B.A."/>
            <person name="Ten Hoopen G.M."/>
            <person name="Coulibaly K."/>
            <person name="Kebe B.I."/>
            <person name="Melnick R.L."/>
            <person name="Guiltinan M.J."/>
            <person name="Tyler B.M."/>
            <person name="Meinhardt L.W."/>
            <person name="Bailey B.A."/>
        </authorList>
    </citation>
    <scope>NUCLEOTIDE SEQUENCE [LARGE SCALE GENOMIC DNA]</scope>
    <source>
        <strain evidence="2">sbr112.9</strain>
    </source>
</reference>
<comment type="caution">
    <text evidence="1">The sequence shown here is derived from an EMBL/GenBank/DDBJ whole genome shotgun (WGS) entry which is preliminary data.</text>
</comment>
<accession>A0A2P4YGF0</accession>
<dbReference type="EMBL" id="NCKW01003375">
    <property type="protein sequence ID" value="POM76890.1"/>
    <property type="molecule type" value="Genomic_DNA"/>
</dbReference>
<organism evidence="1 2">
    <name type="scientific">Phytophthora palmivora</name>
    <dbReference type="NCBI Taxonomy" id="4796"/>
    <lineage>
        <taxon>Eukaryota</taxon>
        <taxon>Sar</taxon>
        <taxon>Stramenopiles</taxon>
        <taxon>Oomycota</taxon>
        <taxon>Peronosporomycetes</taxon>
        <taxon>Peronosporales</taxon>
        <taxon>Peronosporaceae</taxon>
        <taxon>Phytophthora</taxon>
    </lineage>
</organism>
<sequence length="60" mass="7040">MPSVREFLSEPLPHYWGEARRFFGIAVRHAPPATASLRTKFELARNRYYPTLRCSVAMRM</sequence>
<protein>
    <submittedName>
        <fullName evidence="1">Uncharacterized protein</fullName>
    </submittedName>
</protein>